<dbReference type="SUPFAM" id="SSF51735">
    <property type="entry name" value="NAD(P)-binding Rossmann-fold domains"/>
    <property type="match status" value="1"/>
</dbReference>
<dbReference type="PANTHER" id="PTHR32338">
    <property type="entry name" value="N-ACETYL-GAMMA-GLUTAMYL-PHOSPHATE REDUCTASE, CHLOROPLASTIC-RELATED-RELATED"/>
    <property type="match status" value="1"/>
</dbReference>
<evidence type="ECO:0000313" key="8">
    <source>
        <dbReference type="EMBL" id="AXL21076.1"/>
    </source>
</evidence>
<dbReference type="SMART" id="SM00859">
    <property type="entry name" value="Semialdhyde_dh"/>
    <property type="match status" value="1"/>
</dbReference>
<feature type="domain" description="Semialdehyde dehydrogenase NAD-binding" evidence="7">
    <location>
        <begin position="4"/>
        <end position="105"/>
    </location>
</feature>
<dbReference type="InterPro" id="IPR058924">
    <property type="entry name" value="AGPR_dimerisation_dom"/>
</dbReference>
<dbReference type="EMBL" id="CP029462">
    <property type="protein sequence ID" value="AXL21076.1"/>
    <property type="molecule type" value="Genomic_DNA"/>
</dbReference>
<name>A0A346AYY3_9FIRM</name>
<comment type="pathway">
    <text evidence="6">Amino-acid biosynthesis; L-arginine biosynthesis; N(2)-acetyl-L-ornithine from L-glutamate: step 3/4.</text>
</comment>
<keyword evidence="5 6" id="KW-0560">Oxidoreductase</keyword>
<dbReference type="GO" id="GO:0051287">
    <property type="term" value="F:NAD binding"/>
    <property type="evidence" value="ECO:0007669"/>
    <property type="project" value="InterPro"/>
</dbReference>
<comment type="function">
    <text evidence="6">Catalyzes the NADPH-dependent reduction of N-acetyl-5-glutamyl phosphate to yield N-acetyl-L-glutamate 5-semialdehyde.</text>
</comment>
<dbReference type="InterPro" id="IPR036291">
    <property type="entry name" value="NAD(P)-bd_dom_sf"/>
</dbReference>
<evidence type="ECO:0000256" key="6">
    <source>
        <dbReference type="HAMAP-Rule" id="MF_01110"/>
    </source>
</evidence>
<keyword evidence="4 6" id="KW-0521">NADP</keyword>
<organism evidence="8 9">
    <name type="scientific">Megasphaera stantonii</name>
    <dbReference type="NCBI Taxonomy" id="2144175"/>
    <lineage>
        <taxon>Bacteria</taxon>
        <taxon>Bacillati</taxon>
        <taxon>Bacillota</taxon>
        <taxon>Negativicutes</taxon>
        <taxon>Veillonellales</taxon>
        <taxon>Veillonellaceae</taxon>
        <taxon>Megasphaera</taxon>
    </lineage>
</organism>
<keyword evidence="2 6" id="KW-0055">Arginine biosynthesis</keyword>
<dbReference type="InterPro" id="IPR000534">
    <property type="entry name" value="Semialdehyde_DH_NAD-bd"/>
</dbReference>
<keyword evidence="1 6" id="KW-0963">Cytoplasm</keyword>
<dbReference type="Pfam" id="PF22698">
    <property type="entry name" value="Semialdhyde_dhC_1"/>
    <property type="match status" value="1"/>
</dbReference>
<dbReference type="NCBIfam" id="TIGR01851">
    <property type="entry name" value="argC_other"/>
    <property type="match status" value="1"/>
</dbReference>
<dbReference type="OrthoDB" id="9801289at2"/>
<evidence type="ECO:0000256" key="1">
    <source>
        <dbReference type="ARBA" id="ARBA00022490"/>
    </source>
</evidence>
<evidence type="ECO:0000256" key="3">
    <source>
        <dbReference type="ARBA" id="ARBA00022605"/>
    </source>
</evidence>
<evidence type="ECO:0000256" key="4">
    <source>
        <dbReference type="ARBA" id="ARBA00022857"/>
    </source>
</evidence>
<comment type="catalytic activity">
    <reaction evidence="6">
        <text>N-acetyl-L-glutamate 5-semialdehyde + phosphate + NADP(+) = N-acetyl-L-glutamyl 5-phosphate + NADPH + H(+)</text>
        <dbReference type="Rhea" id="RHEA:21588"/>
        <dbReference type="ChEBI" id="CHEBI:15378"/>
        <dbReference type="ChEBI" id="CHEBI:29123"/>
        <dbReference type="ChEBI" id="CHEBI:43474"/>
        <dbReference type="ChEBI" id="CHEBI:57783"/>
        <dbReference type="ChEBI" id="CHEBI:57936"/>
        <dbReference type="ChEBI" id="CHEBI:58349"/>
        <dbReference type="EC" id="1.2.1.38"/>
    </reaction>
</comment>
<dbReference type="RefSeq" id="WP_107196202.1">
    <property type="nucleotide sequence ID" value="NZ_CALYAU010000021.1"/>
</dbReference>
<dbReference type="AlphaFoldDB" id="A0A346AYY3"/>
<dbReference type="UniPathway" id="UPA00068">
    <property type="reaction ID" value="UER00108"/>
</dbReference>
<sequence length="315" mass="33898">MKTKVFIHGHEGTTGLRIHERLKSRQDIELVPIADELRKEPEAIAECMKKADLAFLCLPDGAAKEAVAIAADCQVRLIDTSTAHRTADGWTYGFPELSPAQYQAIAESDRVANPGCHASGVIAVVQPLVQAGILPDDYPVSAVSLTGYSGGGKKMIAQYEGEDKGEELFSPRQYGLTQQHKHLKEIVAVCGLAQEPIFSPIVDDYYSGMEVMVPLFTHLLKGTPSAQDVWQALAAHYEGSPIVRVLPFGEDKSGFVAANAMSGYDDMEILVTGNDQRVVVTALFDNLGKGASGAAIQNMNIMLGLDPTTGLQITK</sequence>
<evidence type="ECO:0000256" key="5">
    <source>
        <dbReference type="ARBA" id="ARBA00023002"/>
    </source>
</evidence>
<dbReference type="KEGG" id="meg:DKB62_05560"/>
<keyword evidence="3 6" id="KW-0028">Amino-acid biosynthesis</keyword>
<keyword evidence="9" id="KW-1185">Reference proteome</keyword>
<dbReference type="Proteomes" id="UP000254337">
    <property type="component" value="Chromosome"/>
</dbReference>
<gene>
    <name evidence="6 8" type="primary">argC</name>
    <name evidence="8" type="ORF">DKB62_05560</name>
</gene>
<comment type="similarity">
    <text evidence="6">Belongs to the NAGSA dehydrogenase family. Type 2 subfamily.</text>
</comment>
<evidence type="ECO:0000256" key="2">
    <source>
        <dbReference type="ARBA" id="ARBA00022571"/>
    </source>
</evidence>
<protein>
    <recommendedName>
        <fullName evidence="6">N-acetyl-gamma-glutamyl-phosphate reductase</fullName>
        <shortName evidence="6">AGPR</shortName>
        <ecNumber evidence="6">1.2.1.38</ecNumber>
    </recommendedName>
    <alternativeName>
        <fullName evidence="6">N-acetyl-glutamate semialdehyde dehydrogenase</fullName>
        <shortName evidence="6">NAGSA dehydrogenase</shortName>
    </alternativeName>
</protein>
<dbReference type="PANTHER" id="PTHR32338:SF10">
    <property type="entry name" value="N-ACETYL-GAMMA-GLUTAMYL-PHOSPHATE REDUCTASE, CHLOROPLASTIC-RELATED"/>
    <property type="match status" value="1"/>
</dbReference>
<proteinExistence type="inferred from homology"/>
<accession>A0A346AYY3</accession>
<evidence type="ECO:0000259" key="7">
    <source>
        <dbReference type="SMART" id="SM00859"/>
    </source>
</evidence>
<dbReference type="CDD" id="cd23935">
    <property type="entry name" value="AGPR_2_C"/>
    <property type="match status" value="1"/>
</dbReference>
<dbReference type="GO" id="GO:0005737">
    <property type="term" value="C:cytoplasm"/>
    <property type="evidence" value="ECO:0007669"/>
    <property type="project" value="UniProtKB-SubCell"/>
</dbReference>
<feature type="active site" evidence="6">
    <location>
        <position position="116"/>
    </location>
</feature>
<dbReference type="GO" id="GO:0006526">
    <property type="term" value="P:L-arginine biosynthetic process"/>
    <property type="evidence" value="ECO:0007669"/>
    <property type="project" value="UniProtKB-UniRule"/>
</dbReference>
<dbReference type="InterPro" id="IPR050085">
    <property type="entry name" value="AGPR"/>
</dbReference>
<dbReference type="SUPFAM" id="SSF55347">
    <property type="entry name" value="Glyceraldehyde-3-phosphate dehydrogenase-like, C-terminal domain"/>
    <property type="match status" value="1"/>
</dbReference>
<dbReference type="GO" id="GO:0003942">
    <property type="term" value="F:N-acetyl-gamma-glutamyl-phosphate reductase activity"/>
    <property type="evidence" value="ECO:0007669"/>
    <property type="project" value="UniProtKB-UniRule"/>
</dbReference>
<dbReference type="Gene3D" id="3.30.360.10">
    <property type="entry name" value="Dihydrodipicolinate Reductase, domain 2"/>
    <property type="match status" value="1"/>
</dbReference>
<evidence type="ECO:0000313" key="9">
    <source>
        <dbReference type="Proteomes" id="UP000254337"/>
    </source>
</evidence>
<comment type="subcellular location">
    <subcellularLocation>
        <location evidence="6">Cytoplasm</location>
    </subcellularLocation>
</comment>
<dbReference type="HAMAP" id="MF_01110">
    <property type="entry name" value="ArgC_type2"/>
    <property type="match status" value="1"/>
</dbReference>
<reference evidence="8 9" key="1">
    <citation type="submission" date="2018-05" db="EMBL/GenBank/DDBJ databases">
        <title>Complete genome sequence of Megasphaera sp. AJH120T, isolated from the ceca of a chicken.</title>
        <authorList>
            <person name="Maki J."/>
            <person name="Looft T."/>
        </authorList>
    </citation>
    <scope>NUCLEOTIDE SEQUENCE [LARGE SCALE GENOMIC DNA]</scope>
    <source>
        <strain evidence="8 9">AJH120</strain>
    </source>
</reference>
<dbReference type="Pfam" id="PF01118">
    <property type="entry name" value="Semialdhyde_dh"/>
    <property type="match status" value="1"/>
</dbReference>
<dbReference type="EC" id="1.2.1.38" evidence="6"/>
<dbReference type="Gene3D" id="3.40.50.720">
    <property type="entry name" value="NAD(P)-binding Rossmann-like Domain"/>
    <property type="match status" value="1"/>
</dbReference>
<dbReference type="InterPro" id="IPR010136">
    <property type="entry name" value="AGPR_type-2"/>
</dbReference>